<dbReference type="Proteomes" id="UP001221898">
    <property type="component" value="Unassembled WGS sequence"/>
</dbReference>
<keyword evidence="3" id="KW-1185">Reference proteome</keyword>
<comment type="caution">
    <text evidence="2">The sequence shown here is derived from an EMBL/GenBank/DDBJ whole genome shotgun (WGS) entry which is preliminary data.</text>
</comment>
<name>A0AAD7SD53_9TELE</name>
<dbReference type="EMBL" id="JAINUG010000085">
    <property type="protein sequence ID" value="KAJ8399156.1"/>
    <property type="molecule type" value="Genomic_DNA"/>
</dbReference>
<feature type="region of interest" description="Disordered" evidence="1">
    <location>
        <begin position="70"/>
        <end position="150"/>
    </location>
</feature>
<feature type="compositionally biased region" description="Low complexity" evidence="1">
    <location>
        <begin position="115"/>
        <end position="127"/>
    </location>
</feature>
<proteinExistence type="predicted"/>
<dbReference type="AlphaFoldDB" id="A0AAD7SD53"/>
<protein>
    <submittedName>
        <fullName evidence="2">Uncharacterized protein</fullName>
    </submittedName>
</protein>
<reference evidence="2" key="1">
    <citation type="journal article" date="2023" name="Science">
        <title>Genome structures resolve the early diversification of teleost fishes.</title>
        <authorList>
            <person name="Parey E."/>
            <person name="Louis A."/>
            <person name="Montfort J."/>
            <person name="Bouchez O."/>
            <person name="Roques C."/>
            <person name="Iampietro C."/>
            <person name="Lluch J."/>
            <person name="Castinel A."/>
            <person name="Donnadieu C."/>
            <person name="Desvignes T."/>
            <person name="Floi Bucao C."/>
            <person name="Jouanno E."/>
            <person name="Wen M."/>
            <person name="Mejri S."/>
            <person name="Dirks R."/>
            <person name="Jansen H."/>
            <person name="Henkel C."/>
            <person name="Chen W.J."/>
            <person name="Zahm M."/>
            <person name="Cabau C."/>
            <person name="Klopp C."/>
            <person name="Thompson A.W."/>
            <person name="Robinson-Rechavi M."/>
            <person name="Braasch I."/>
            <person name="Lecointre G."/>
            <person name="Bobe J."/>
            <person name="Postlethwait J.H."/>
            <person name="Berthelot C."/>
            <person name="Roest Crollius H."/>
            <person name="Guiguen Y."/>
        </authorList>
    </citation>
    <scope>NUCLEOTIDE SEQUENCE</scope>
    <source>
        <strain evidence="2">NC1722</strain>
    </source>
</reference>
<evidence type="ECO:0000313" key="3">
    <source>
        <dbReference type="Proteomes" id="UP001221898"/>
    </source>
</evidence>
<accession>A0AAD7SD53</accession>
<evidence type="ECO:0000313" key="2">
    <source>
        <dbReference type="EMBL" id="KAJ8399156.1"/>
    </source>
</evidence>
<gene>
    <name evidence="2" type="ORF">AAFF_G00415350</name>
</gene>
<sequence length="193" mass="20303">MPAGFVPAVPAGVRRLPISDLLELERPGPLRHTAARKRTIAHGHCCPRGPDPEPQPSAWLLDLLLDPAAPTRARSPSEPLHALTGDLHRKPPSALQINEGHSRTQGLTAEAEWGSVAPEAPSASVSSCQPPVPQGSPVHPAQSPVGAPASSQGASAAASFFIRPRFLLIDSSVPKQNLLVVDSEQLAIRLTVK</sequence>
<evidence type="ECO:0000256" key="1">
    <source>
        <dbReference type="SAM" id="MobiDB-lite"/>
    </source>
</evidence>
<organism evidence="2 3">
    <name type="scientific">Aldrovandia affinis</name>
    <dbReference type="NCBI Taxonomy" id="143900"/>
    <lineage>
        <taxon>Eukaryota</taxon>
        <taxon>Metazoa</taxon>
        <taxon>Chordata</taxon>
        <taxon>Craniata</taxon>
        <taxon>Vertebrata</taxon>
        <taxon>Euteleostomi</taxon>
        <taxon>Actinopterygii</taxon>
        <taxon>Neopterygii</taxon>
        <taxon>Teleostei</taxon>
        <taxon>Notacanthiformes</taxon>
        <taxon>Halosauridae</taxon>
        <taxon>Aldrovandia</taxon>
    </lineage>
</organism>